<dbReference type="WBParaSite" id="nRc.2.0.1.t20266-RA">
    <property type="protein sequence ID" value="nRc.2.0.1.t20266-RA"/>
    <property type="gene ID" value="nRc.2.0.1.g20266"/>
</dbReference>
<evidence type="ECO:0000313" key="2">
    <source>
        <dbReference type="WBParaSite" id="nRc.2.0.1.t20266-RA"/>
    </source>
</evidence>
<proteinExistence type="predicted"/>
<evidence type="ECO:0000313" key="1">
    <source>
        <dbReference type="Proteomes" id="UP000887565"/>
    </source>
</evidence>
<keyword evidence="1" id="KW-1185">Reference proteome</keyword>
<organism evidence="1 2">
    <name type="scientific">Romanomermis culicivorax</name>
    <name type="common">Nematode worm</name>
    <dbReference type="NCBI Taxonomy" id="13658"/>
    <lineage>
        <taxon>Eukaryota</taxon>
        <taxon>Metazoa</taxon>
        <taxon>Ecdysozoa</taxon>
        <taxon>Nematoda</taxon>
        <taxon>Enoplea</taxon>
        <taxon>Dorylaimia</taxon>
        <taxon>Mermithida</taxon>
        <taxon>Mermithoidea</taxon>
        <taxon>Mermithidae</taxon>
        <taxon>Romanomermis</taxon>
    </lineage>
</organism>
<accession>A0A915J1C8</accession>
<reference evidence="2" key="1">
    <citation type="submission" date="2022-11" db="UniProtKB">
        <authorList>
            <consortium name="WormBaseParasite"/>
        </authorList>
    </citation>
    <scope>IDENTIFICATION</scope>
</reference>
<dbReference type="AlphaFoldDB" id="A0A915J1C8"/>
<dbReference type="Proteomes" id="UP000887565">
    <property type="component" value="Unplaced"/>
</dbReference>
<sequence>MEKAKMKKIILEAHWEIVIRTLGVVSRLKYVAISSFISKWAISSSFGSTIVTSYSRVFSIVRGTSLAGARSPKASRFLRLSSWRLRFALKIPVQSIERNKFNSTR</sequence>
<name>A0A915J1C8_ROMCU</name>
<protein>
    <submittedName>
        <fullName evidence="2">Uncharacterized protein</fullName>
    </submittedName>
</protein>